<gene>
    <name evidence="1" type="ORF">P3T76_009830</name>
</gene>
<evidence type="ECO:0000313" key="1">
    <source>
        <dbReference type="EMBL" id="KAK1937052.1"/>
    </source>
</evidence>
<evidence type="ECO:0000313" key="2">
    <source>
        <dbReference type="Proteomes" id="UP001259832"/>
    </source>
</evidence>
<comment type="caution">
    <text evidence="1">The sequence shown here is derived from an EMBL/GenBank/DDBJ whole genome shotgun (WGS) entry which is preliminary data.</text>
</comment>
<proteinExistence type="predicted"/>
<dbReference type="Proteomes" id="UP001259832">
    <property type="component" value="Unassembled WGS sequence"/>
</dbReference>
<sequence length="318" mass="36426">MNYAKLTNWVVKTGLSKTITVEDSVLRKLVKEQHFFSGGSLRQFCQARKEATLQAVGDCPVNRDEAVNLAYNFRGGTYGCREDRLRRHYITDCHKEQDYQDSRCWKLFVDSGYVLSKLGPMVDMDNLFNLYQYAKSVGAGFHSITYKQLFHNAVRGSIAKQQPVVVWSREGSQYEKLEIQAKVDCCGEDEASCYRCLSTLKDDTYWYPDYQFFPFIDAVATCEAFPIGSKRSEAIIAFIQMTTRSEQKMKGERLSRLNEEMNKNQLLTDKPRAFVVVVPDADVCENFQLQDEPGLSTFPTLVGYFTRTTEVEHSLLEG</sequence>
<reference evidence="1" key="1">
    <citation type="submission" date="2023-08" db="EMBL/GenBank/DDBJ databases">
        <title>Reference Genome Resource for the Citrus Pathogen Phytophthora citrophthora.</title>
        <authorList>
            <person name="Moller H."/>
            <person name="Coetzee B."/>
            <person name="Rose L.J."/>
            <person name="Van Niekerk J.M."/>
        </authorList>
    </citation>
    <scope>NUCLEOTIDE SEQUENCE</scope>
    <source>
        <strain evidence="1">STE-U-9442</strain>
    </source>
</reference>
<organism evidence="1 2">
    <name type="scientific">Phytophthora citrophthora</name>
    <dbReference type="NCBI Taxonomy" id="4793"/>
    <lineage>
        <taxon>Eukaryota</taxon>
        <taxon>Sar</taxon>
        <taxon>Stramenopiles</taxon>
        <taxon>Oomycota</taxon>
        <taxon>Peronosporomycetes</taxon>
        <taxon>Peronosporales</taxon>
        <taxon>Peronosporaceae</taxon>
        <taxon>Phytophthora</taxon>
    </lineage>
</organism>
<dbReference type="EMBL" id="JASMQC010000020">
    <property type="protein sequence ID" value="KAK1937052.1"/>
    <property type="molecule type" value="Genomic_DNA"/>
</dbReference>
<dbReference type="AlphaFoldDB" id="A0AAD9GET8"/>
<name>A0AAD9GET8_9STRA</name>
<accession>A0AAD9GET8</accession>
<protein>
    <submittedName>
        <fullName evidence="1">Uncharacterized protein</fullName>
    </submittedName>
</protein>
<keyword evidence="2" id="KW-1185">Reference proteome</keyword>